<evidence type="ECO:0000259" key="2">
    <source>
        <dbReference type="Pfam" id="PF01575"/>
    </source>
</evidence>
<evidence type="ECO:0000313" key="3">
    <source>
        <dbReference type="EMBL" id="MFC4375709.1"/>
    </source>
</evidence>
<comment type="caution">
    <text evidence="3">The sequence shown here is derived from an EMBL/GenBank/DDBJ whole genome shotgun (WGS) entry which is preliminary data.</text>
</comment>
<dbReference type="Proteomes" id="UP001595844">
    <property type="component" value="Unassembled WGS sequence"/>
</dbReference>
<dbReference type="SUPFAM" id="SSF54637">
    <property type="entry name" value="Thioesterase/thiol ester dehydrase-isomerase"/>
    <property type="match status" value="1"/>
</dbReference>
<gene>
    <name evidence="3" type="ORF">ACFO5K_16535</name>
</gene>
<dbReference type="EMBL" id="JBHSDL010000014">
    <property type="protein sequence ID" value="MFC4375709.1"/>
    <property type="molecule type" value="Genomic_DNA"/>
</dbReference>
<dbReference type="CDD" id="cd03451">
    <property type="entry name" value="FkbR2"/>
    <property type="match status" value="1"/>
</dbReference>
<comment type="similarity">
    <text evidence="1">Belongs to the enoyl-CoA hydratase/isomerase family.</text>
</comment>
<organism evidence="3 4">
    <name type="scientific">Nocardia halotolerans</name>
    <dbReference type="NCBI Taxonomy" id="1755878"/>
    <lineage>
        <taxon>Bacteria</taxon>
        <taxon>Bacillati</taxon>
        <taxon>Actinomycetota</taxon>
        <taxon>Actinomycetes</taxon>
        <taxon>Mycobacteriales</taxon>
        <taxon>Nocardiaceae</taxon>
        <taxon>Nocardia</taxon>
    </lineage>
</organism>
<feature type="domain" description="MaoC-like" evidence="2">
    <location>
        <begin position="23"/>
        <end position="141"/>
    </location>
</feature>
<sequence length="165" mass="18085">MSAEGGAEARRVVQRGLWFEEFEIGTIYEHRPGRTITEADNVLFTTLTMNTQALHLDAAFADAQPPFNQRLVNSMFTLSTLVGLSVAQLTQGTLVGNLGFSEMTTPAPLFHGDTMYAETLVIDKRESKSRPGEGIVSLAHTARNQHGVIVATAVRKTLIRKEPTE</sequence>
<dbReference type="PANTHER" id="PTHR43664:SF1">
    <property type="entry name" value="BETA-METHYLMALYL-COA DEHYDRATASE"/>
    <property type="match status" value="1"/>
</dbReference>
<dbReference type="Gene3D" id="3.10.129.10">
    <property type="entry name" value="Hotdog Thioesterase"/>
    <property type="match status" value="1"/>
</dbReference>
<proteinExistence type="inferred from homology"/>
<dbReference type="RefSeq" id="WP_378562861.1">
    <property type="nucleotide sequence ID" value="NZ_JBHSDL010000014.1"/>
</dbReference>
<dbReference type="Pfam" id="PF01575">
    <property type="entry name" value="MaoC_dehydratas"/>
    <property type="match status" value="1"/>
</dbReference>
<accession>A0ABV8VJM4</accession>
<protein>
    <submittedName>
        <fullName evidence="3">MaoC family dehydratase</fullName>
    </submittedName>
</protein>
<dbReference type="InterPro" id="IPR029069">
    <property type="entry name" value="HotDog_dom_sf"/>
</dbReference>
<evidence type="ECO:0000313" key="4">
    <source>
        <dbReference type="Proteomes" id="UP001595844"/>
    </source>
</evidence>
<dbReference type="PANTHER" id="PTHR43664">
    <property type="entry name" value="MONOAMINE OXIDASE-RELATED"/>
    <property type="match status" value="1"/>
</dbReference>
<reference evidence="4" key="1">
    <citation type="journal article" date="2019" name="Int. J. Syst. Evol. Microbiol.">
        <title>The Global Catalogue of Microorganisms (GCM) 10K type strain sequencing project: providing services to taxonomists for standard genome sequencing and annotation.</title>
        <authorList>
            <consortium name="The Broad Institute Genomics Platform"/>
            <consortium name="The Broad Institute Genome Sequencing Center for Infectious Disease"/>
            <person name="Wu L."/>
            <person name="Ma J."/>
        </authorList>
    </citation>
    <scope>NUCLEOTIDE SEQUENCE [LARGE SCALE GENOMIC DNA]</scope>
    <source>
        <strain evidence="4">IBRC-M 10490</strain>
    </source>
</reference>
<dbReference type="InterPro" id="IPR002539">
    <property type="entry name" value="MaoC-like_dom"/>
</dbReference>
<evidence type="ECO:0000256" key="1">
    <source>
        <dbReference type="ARBA" id="ARBA00005254"/>
    </source>
</evidence>
<keyword evidence="4" id="KW-1185">Reference proteome</keyword>
<name>A0ABV8VJM4_9NOCA</name>
<dbReference type="InterPro" id="IPR052342">
    <property type="entry name" value="MCH/BMMD"/>
</dbReference>